<dbReference type="InterPro" id="IPR036691">
    <property type="entry name" value="Endo/exonu/phosph_ase_sf"/>
</dbReference>
<accession>A0A9D4QHP4</accession>
<dbReference type="Gene3D" id="3.60.10.10">
    <property type="entry name" value="Endonuclease/exonuclease/phosphatase"/>
    <property type="match status" value="1"/>
</dbReference>
<proteinExistence type="predicted"/>
<reference evidence="2" key="1">
    <citation type="journal article" date="2020" name="Cell">
        <title>Large-Scale Comparative Analyses of Tick Genomes Elucidate Their Genetic Diversity and Vector Capacities.</title>
        <authorList>
            <consortium name="Tick Genome and Microbiome Consortium (TIGMIC)"/>
            <person name="Jia N."/>
            <person name="Wang J."/>
            <person name="Shi W."/>
            <person name="Du L."/>
            <person name="Sun Y."/>
            <person name="Zhan W."/>
            <person name="Jiang J.F."/>
            <person name="Wang Q."/>
            <person name="Zhang B."/>
            <person name="Ji P."/>
            <person name="Bell-Sakyi L."/>
            <person name="Cui X.M."/>
            <person name="Yuan T.T."/>
            <person name="Jiang B.G."/>
            <person name="Yang W.F."/>
            <person name="Lam T.T."/>
            <person name="Chang Q.C."/>
            <person name="Ding S.J."/>
            <person name="Wang X.J."/>
            <person name="Zhu J.G."/>
            <person name="Ruan X.D."/>
            <person name="Zhao L."/>
            <person name="Wei J.T."/>
            <person name="Ye R.Z."/>
            <person name="Que T.C."/>
            <person name="Du C.H."/>
            <person name="Zhou Y.H."/>
            <person name="Cheng J.X."/>
            <person name="Dai P.F."/>
            <person name="Guo W.B."/>
            <person name="Han X.H."/>
            <person name="Huang E.J."/>
            <person name="Li L.F."/>
            <person name="Wei W."/>
            <person name="Gao Y.C."/>
            <person name="Liu J.Z."/>
            <person name="Shao H.Z."/>
            <person name="Wang X."/>
            <person name="Wang C.C."/>
            <person name="Yang T.C."/>
            <person name="Huo Q.B."/>
            <person name="Li W."/>
            <person name="Chen H.Y."/>
            <person name="Chen S.E."/>
            <person name="Zhou L.G."/>
            <person name="Ni X.B."/>
            <person name="Tian J.H."/>
            <person name="Sheng Y."/>
            <person name="Liu T."/>
            <person name="Pan Y.S."/>
            <person name="Xia L.Y."/>
            <person name="Li J."/>
            <person name="Zhao F."/>
            <person name="Cao W.C."/>
        </authorList>
    </citation>
    <scope>NUCLEOTIDE SEQUENCE</scope>
    <source>
        <strain evidence="2">Rsan-2018</strain>
    </source>
</reference>
<organism evidence="2 3">
    <name type="scientific">Rhipicephalus sanguineus</name>
    <name type="common">Brown dog tick</name>
    <name type="synonym">Ixodes sanguineus</name>
    <dbReference type="NCBI Taxonomy" id="34632"/>
    <lineage>
        <taxon>Eukaryota</taxon>
        <taxon>Metazoa</taxon>
        <taxon>Ecdysozoa</taxon>
        <taxon>Arthropoda</taxon>
        <taxon>Chelicerata</taxon>
        <taxon>Arachnida</taxon>
        <taxon>Acari</taxon>
        <taxon>Parasitiformes</taxon>
        <taxon>Ixodida</taxon>
        <taxon>Ixodoidea</taxon>
        <taxon>Ixodidae</taxon>
        <taxon>Rhipicephalinae</taxon>
        <taxon>Rhipicephalus</taxon>
        <taxon>Rhipicephalus</taxon>
    </lineage>
</organism>
<feature type="region of interest" description="Disordered" evidence="1">
    <location>
        <begin position="1"/>
        <end position="40"/>
    </location>
</feature>
<dbReference type="EMBL" id="JABSTV010001245">
    <property type="protein sequence ID" value="KAH7982402.1"/>
    <property type="molecule type" value="Genomic_DNA"/>
</dbReference>
<comment type="caution">
    <text evidence="2">The sequence shown here is derived from an EMBL/GenBank/DDBJ whole genome shotgun (WGS) entry which is preliminary data.</text>
</comment>
<protein>
    <submittedName>
        <fullName evidence="2">Uncharacterized protein</fullName>
    </submittedName>
</protein>
<gene>
    <name evidence="2" type="ORF">HPB52_004366</name>
</gene>
<feature type="compositionally biased region" description="Polar residues" evidence="1">
    <location>
        <begin position="1"/>
        <end position="11"/>
    </location>
</feature>
<dbReference type="Proteomes" id="UP000821837">
    <property type="component" value="Chromosome 1"/>
</dbReference>
<name>A0A9D4QHP4_RHISA</name>
<evidence type="ECO:0000256" key="1">
    <source>
        <dbReference type="SAM" id="MobiDB-lite"/>
    </source>
</evidence>
<sequence>MNAQCKGSTPIWSAPRPSDAQKGAEPALQEDASDTEWPSLPYGGIRMTTSWATTPKVAEKNRQNFYKTPTTLKNLLKSLRAILCELQKPGAKAAVHILNVLEPLLGSASMKTRGRDMTDFVLNRGLMTFNNGSPTFLRGTSYSSCLDVSFVTGNLLSTTSWLTHNTSTCVQPVAAQKGSTGGRDLSTSLQAQRYLLRHLDKLDRQWWRTFCSSLDPRKPLSRKWQAVRSLRLRHVLHTEIAVILCLTTTL</sequence>
<evidence type="ECO:0000313" key="3">
    <source>
        <dbReference type="Proteomes" id="UP000821837"/>
    </source>
</evidence>
<reference evidence="2" key="2">
    <citation type="submission" date="2021-09" db="EMBL/GenBank/DDBJ databases">
        <authorList>
            <person name="Jia N."/>
            <person name="Wang J."/>
            <person name="Shi W."/>
            <person name="Du L."/>
            <person name="Sun Y."/>
            <person name="Zhan W."/>
            <person name="Jiang J."/>
            <person name="Wang Q."/>
            <person name="Zhang B."/>
            <person name="Ji P."/>
            <person name="Sakyi L.B."/>
            <person name="Cui X."/>
            <person name="Yuan T."/>
            <person name="Jiang B."/>
            <person name="Yang W."/>
            <person name="Lam T.T.-Y."/>
            <person name="Chang Q."/>
            <person name="Ding S."/>
            <person name="Wang X."/>
            <person name="Zhu J."/>
            <person name="Ruan X."/>
            <person name="Zhao L."/>
            <person name="Wei J."/>
            <person name="Que T."/>
            <person name="Du C."/>
            <person name="Cheng J."/>
            <person name="Dai P."/>
            <person name="Han X."/>
            <person name="Huang E."/>
            <person name="Gao Y."/>
            <person name="Liu J."/>
            <person name="Shao H."/>
            <person name="Ye R."/>
            <person name="Li L."/>
            <person name="Wei W."/>
            <person name="Wang X."/>
            <person name="Wang C."/>
            <person name="Huo Q."/>
            <person name="Li W."/>
            <person name="Guo W."/>
            <person name="Chen H."/>
            <person name="Chen S."/>
            <person name="Zhou L."/>
            <person name="Zhou L."/>
            <person name="Ni X."/>
            <person name="Tian J."/>
            <person name="Zhou Y."/>
            <person name="Sheng Y."/>
            <person name="Liu T."/>
            <person name="Pan Y."/>
            <person name="Xia L."/>
            <person name="Li J."/>
            <person name="Zhao F."/>
            <person name="Cao W."/>
        </authorList>
    </citation>
    <scope>NUCLEOTIDE SEQUENCE</scope>
    <source>
        <strain evidence="2">Rsan-2018</strain>
        <tissue evidence="2">Larvae</tissue>
    </source>
</reference>
<dbReference type="AlphaFoldDB" id="A0A9D4QHP4"/>
<dbReference type="SUPFAM" id="SSF56219">
    <property type="entry name" value="DNase I-like"/>
    <property type="match status" value="1"/>
</dbReference>
<keyword evidence="3" id="KW-1185">Reference proteome</keyword>
<evidence type="ECO:0000313" key="2">
    <source>
        <dbReference type="EMBL" id="KAH7982402.1"/>
    </source>
</evidence>